<dbReference type="InterPro" id="IPR036152">
    <property type="entry name" value="Asp/glu_Ase-like_sf"/>
</dbReference>
<accession>A0A7X6I5L0</accession>
<dbReference type="SUPFAM" id="SSF53774">
    <property type="entry name" value="Glutaminase/Asparaginase"/>
    <property type="match status" value="1"/>
</dbReference>
<dbReference type="InterPro" id="IPR027473">
    <property type="entry name" value="L-asparaginase_C"/>
</dbReference>
<evidence type="ECO:0000313" key="7">
    <source>
        <dbReference type="Proteomes" id="UP000521868"/>
    </source>
</evidence>
<dbReference type="PIRSF" id="PIRSF500176">
    <property type="entry name" value="L_ASNase"/>
    <property type="match status" value="1"/>
</dbReference>
<dbReference type="AlphaFoldDB" id="A0A7X6I5L0"/>
<organism evidence="6 7">
    <name type="scientific">Ramlibacter lithotrophicus</name>
    <dbReference type="NCBI Taxonomy" id="2606681"/>
    <lineage>
        <taxon>Bacteria</taxon>
        <taxon>Pseudomonadati</taxon>
        <taxon>Pseudomonadota</taxon>
        <taxon>Betaproteobacteria</taxon>
        <taxon>Burkholderiales</taxon>
        <taxon>Comamonadaceae</taxon>
        <taxon>Ramlibacter</taxon>
    </lineage>
</organism>
<dbReference type="Gene3D" id="3.40.50.40">
    <property type="match status" value="1"/>
</dbReference>
<dbReference type="InterPro" id="IPR006034">
    <property type="entry name" value="Asparaginase/glutaminase-like"/>
</dbReference>
<feature type="active site" description="O-isoaspartyl threonine intermediate" evidence="3">
    <location>
        <position position="15"/>
    </location>
</feature>
<dbReference type="InterPro" id="IPR027474">
    <property type="entry name" value="L-asparaginase_N"/>
</dbReference>
<comment type="similarity">
    <text evidence="1">Belongs to the asparaginase 1 family.</text>
</comment>
<dbReference type="GO" id="GO:0006528">
    <property type="term" value="P:asparagine metabolic process"/>
    <property type="evidence" value="ECO:0007669"/>
    <property type="project" value="InterPro"/>
</dbReference>
<dbReference type="CDD" id="cd08964">
    <property type="entry name" value="L-asparaginase_II"/>
    <property type="match status" value="1"/>
</dbReference>
<dbReference type="Pfam" id="PF00710">
    <property type="entry name" value="Asparaginase"/>
    <property type="match status" value="1"/>
</dbReference>
<dbReference type="FunFam" id="3.40.50.1170:FF:000001">
    <property type="entry name" value="L-asparaginase 2"/>
    <property type="match status" value="1"/>
</dbReference>
<evidence type="ECO:0000256" key="2">
    <source>
        <dbReference type="ARBA" id="ARBA00022801"/>
    </source>
</evidence>
<proteinExistence type="inferred from homology"/>
<evidence type="ECO:0000259" key="4">
    <source>
        <dbReference type="Pfam" id="PF00710"/>
    </source>
</evidence>
<dbReference type="SMART" id="SM00870">
    <property type="entry name" value="Asparaginase"/>
    <property type="match status" value="1"/>
</dbReference>
<dbReference type="Pfam" id="PF17763">
    <property type="entry name" value="Asparaginase_C"/>
    <property type="match status" value="1"/>
</dbReference>
<feature type="domain" description="Asparaginase/glutaminase C-terminal" evidence="5">
    <location>
        <begin position="223"/>
        <end position="331"/>
    </location>
</feature>
<dbReference type="Proteomes" id="UP000521868">
    <property type="component" value="Unassembled WGS sequence"/>
</dbReference>
<evidence type="ECO:0000256" key="1">
    <source>
        <dbReference type="ARBA" id="ARBA00010518"/>
    </source>
</evidence>
<dbReference type="Gene3D" id="3.40.50.1170">
    <property type="entry name" value="L-asparaginase, N-terminal domain"/>
    <property type="match status" value="1"/>
</dbReference>
<evidence type="ECO:0000313" key="6">
    <source>
        <dbReference type="EMBL" id="NKE65436.1"/>
    </source>
</evidence>
<sequence length="334" mass="35650">MSAKPKVALISTGGTITSISHVGELDMYEYTTSGNRLSAEQMLEKFPHARTVAEVIPVNFDRLPSTALGFEQWRKLVLTIEDLVRQHPDLAGVAILHGTATIEETAYALNLTLKTDIPVVVTGAQRPASAVSTDAALNMYNAVRVAASPDARGMGVLVCLNDEINAARDVTKTSTGRLQTFRTADFGALGHADGDRVAFYRRPLRRCAPDTPFDIRELAAFPRVDIAYSHADSDGTAVRAFVEAGAKGIVGAAYVPGLLSPQESAAMKKAVDQGVVVVLSSRGGSGRVFGPAKVRDLGFLRADNLTPQKARILLGLALAQTSDPAQIQAMFDIY</sequence>
<reference evidence="6 7" key="1">
    <citation type="journal article" date="2020" name="Nature">
        <title>Bacterial chemolithoautotrophy via manganese oxidation.</title>
        <authorList>
            <person name="Yu H."/>
            <person name="Leadbetter J.R."/>
        </authorList>
    </citation>
    <scope>NUCLEOTIDE SEQUENCE [LARGE SCALE GENOMIC DNA]</scope>
    <source>
        <strain evidence="6 7">RBP-1</strain>
    </source>
</reference>
<dbReference type="SFLD" id="SFLDS00057">
    <property type="entry name" value="Glutaminase/Asparaginase"/>
    <property type="match status" value="1"/>
</dbReference>
<dbReference type="PIRSF" id="PIRSF001220">
    <property type="entry name" value="L-ASNase_gatD"/>
    <property type="match status" value="1"/>
</dbReference>
<dbReference type="PANTHER" id="PTHR11707">
    <property type="entry name" value="L-ASPARAGINASE"/>
    <property type="match status" value="1"/>
</dbReference>
<feature type="domain" description="L-asparaginase N-terminal" evidence="4">
    <location>
        <begin position="6"/>
        <end position="203"/>
    </location>
</feature>
<dbReference type="EMBL" id="VTOX01000002">
    <property type="protein sequence ID" value="NKE65436.1"/>
    <property type="molecule type" value="Genomic_DNA"/>
</dbReference>
<dbReference type="PRINTS" id="PR00139">
    <property type="entry name" value="ASNGLNASE"/>
</dbReference>
<comment type="caution">
    <text evidence="6">The sequence shown here is derived from an EMBL/GenBank/DDBJ whole genome shotgun (WGS) entry which is preliminary data.</text>
</comment>
<name>A0A7X6I5L0_9BURK</name>
<protein>
    <submittedName>
        <fullName evidence="6">Asparaginase</fullName>
    </submittedName>
</protein>
<dbReference type="PROSITE" id="PS51732">
    <property type="entry name" value="ASN_GLN_ASE_3"/>
    <property type="match status" value="1"/>
</dbReference>
<dbReference type="InterPro" id="IPR037152">
    <property type="entry name" value="L-asparaginase_N_sf"/>
</dbReference>
<evidence type="ECO:0000259" key="5">
    <source>
        <dbReference type="Pfam" id="PF17763"/>
    </source>
</evidence>
<dbReference type="InterPro" id="IPR004550">
    <property type="entry name" value="AsnASE_II"/>
</dbReference>
<evidence type="ECO:0000256" key="3">
    <source>
        <dbReference type="PIRSR" id="PIRSR001220-1"/>
    </source>
</evidence>
<keyword evidence="7" id="KW-1185">Reference proteome</keyword>
<dbReference type="RefSeq" id="WP_168106557.1">
    <property type="nucleotide sequence ID" value="NZ_VTOX01000002.1"/>
</dbReference>
<dbReference type="GO" id="GO:0004067">
    <property type="term" value="F:asparaginase activity"/>
    <property type="evidence" value="ECO:0007669"/>
    <property type="project" value="UniProtKB-UniRule"/>
</dbReference>
<dbReference type="PANTHER" id="PTHR11707:SF28">
    <property type="entry name" value="60 KDA LYSOPHOSPHOLIPASE"/>
    <property type="match status" value="1"/>
</dbReference>
<gene>
    <name evidence="6" type="ORF">RAMLITH_06345</name>
</gene>
<keyword evidence="2" id="KW-0378">Hydrolase</keyword>
<dbReference type="InterPro" id="IPR040919">
    <property type="entry name" value="Asparaginase_C"/>
</dbReference>